<feature type="chain" id="PRO_5026651189" evidence="1">
    <location>
        <begin position="23"/>
        <end position="649"/>
    </location>
</feature>
<keyword evidence="3" id="KW-1185">Reference proteome</keyword>
<dbReference type="EMBL" id="WOWS01000006">
    <property type="protein sequence ID" value="MUU79479.1"/>
    <property type="molecule type" value="Genomic_DNA"/>
</dbReference>
<dbReference type="Proteomes" id="UP000478208">
    <property type="component" value="Unassembled WGS sequence"/>
</dbReference>
<comment type="caution">
    <text evidence="2">The sequence shown here is derived from an EMBL/GenBank/DDBJ whole genome shotgun (WGS) entry which is preliminary data.</text>
</comment>
<dbReference type="PROSITE" id="PS51257">
    <property type="entry name" value="PROKAR_LIPOPROTEIN"/>
    <property type="match status" value="1"/>
</dbReference>
<reference evidence="2 3" key="1">
    <citation type="submission" date="2019-12" db="EMBL/GenBank/DDBJ databases">
        <authorList>
            <person name="Li J."/>
        </authorList>
    </citation>
    <scope>NUCLEOTIDE SEQUENCE [LARGE SCALE GENOMIC DNA]</scope>
    <source>
        <strain evidence="2 3">HL2-2</strain>
    </source>
</reference>
<accession>A0A6L6UBX1</accession>
<protein>
    <submittedName>
        <fullName evidence="2">Uncharacterized protein</fullName>
    </submittedName>
</protein>
<organism evidence="2 3">
    <name type="scientific">Winogradskyella endarachnes</name>
    <dbReference type="NCBI Taxonomy" id="2681965"/>
    <lineage>
        <taxon>Bacteria</taxon>
        <taxon>Pseudomonadati</taxon>
        <taxon>Bacteroidota</taxon>
        <taxon>Flavobacteriia</taxon>
        <taxon>Flavobacteriales</taxon>
        <taxon>Flavobacteriaceae</taxon>
        <taxon>Winogradskyella</taxon>
    </lineage>
</organism>
<name>A0A6L6UBX1_9FLAO</name>
<keyword evidence="1" id="KW-0732">Signal</keyword>
<gene>
    <name evidence="2" type="ORF">GN138_13565</name>
</gene>
<evidence type="ECO:0000256" key="1">
    <source>
        <dbReference type="SAM" id="SignalP"/>
    </source>
</evidence>
<proteinExistence type="predicted"/>
<evidence type="ECO:0000313" key="3">
    <source>
        <dbReference type="Proteomes" id="UP000478208"/>
    </source>
</evidence>
<dbReference type="RefSeq" id="WP_157364552.1">
    <property type="nucleotide sequence ID" value="NZ_WOWS01000006.1"/>
</dbReference>
<dbReference type="AlphaFoldDB" id="A0A6L6UBX1"/>
<evidence type="ECO:0000313" key="2">
    <source>
        <dbReference type="EMBL" id="MUU79479.1"/>
    </source>
</evidence>
<feature type="signal peptide" evidence="1">
    <location>
        <begin position="1"/>
        <end position="22"/>
    </location>
</feature>
<sequence length="649" mass="72525">MKSVFRCLVLFILFGVLFLTSCQDEVSDIETLDEQETIVPNSSLANLMSNVATNNGAVDDFLDNASCFSLELPITVMVSDVTIVIESEADLEELEYLFNDVSVNDDILDFVFPLTIIFSDYNEFVIENEDQLQTFINECVEDDNDIIECADFVYPISFSVFNSDFNLVETVVIDNDQALYLFLDALENDENVLIVSLNFPVTLEYNNGDTIEVTSNNELAIAIEGAEQFCEDITINCVEDDILLGLIECPWDFTDGTDNYDSYQLIFNSNGSLEISEGMATSAIGGYWELSLTDDGIVLTISQLTAFQDSLEGEWLVVSCNIDDYSVNELTLLQGNLELYLEQDCSDSVFNCFGNFEIVECNQPNNTPVYNLSANTIGLVDCTEFYYPSFHETLIDAETNTNAISNTESYATLASEVYLRIESENGNYQVFVIFLNTVDCNYFECFQSFDAVLETCYTDATVLYEFNLEIAFANCTPSADYVSYYVTQSDAETGVNPISTPWEYTTAELNSTVYVQVVINDVYEIFPIQLNVINCNAGSCTESDIDGILTECIWNVTYYNGSDNLSDYNFHFEENTGVVVIYNDSTTIDATWSTSQPNDGVIIEFSNVAGPNIQAINGSWLVVECTAEQLVLHNVNDSSNEIVLDRTCN</sequence>